<sequence>MAAILSLLLPADSLGGVFQQYAQFLQPVPDPVGGAPVLPLAGFLAHFQDQVDQPFHQPGVIPRGAVNEKPAAGPVHLKNAQHFIEFVKQIQGVLQDLPVLPGHRRSRPLDGRICLPGQVENGANGQGGVEVVVHGGFKRGPDLVKGVPAAHRLHALRHGPFQRLVEKPQAGFDPFQAPSCSGHFFAVKVQRAAVVGGKQKKAHQFRRELRQYVAHQEEVAERLGHLLFVYGNKAVVHPVTHERLTGSRLALGNFVFVVGENKVVPPAVDVKVGSQVFQRHCRTFDVPARPAGPPGAVPAGLTRLCRLPEGKVQGVALARIHLDPGPGLHVFQGAAGKLAVPGKLAHLEVNVAVHHIGRALFHQFIHHFNDVGDVLRHQWVPVRPAHVQGVRIFKIFADVPAGKRKGVIPLLLRPVDDLVVHVGKVLDEQDLIALMDQVAPHGVKKHQGAGVAQVDVIIRCGAADVHADPARFARLEVLFAPG</sequence>
<dbReference type="KEGG" id="pth:PTH_0297"/>
<proteinExistence type="predicted"/>
<evidence type="ECO:0000313" key="1">
    <source>
        <dbReference type="EMBL" id="BAF58477.1"/>
    </source>
</evidence>
<accession>A5D5M1</accession>
<dbReference type="HOGENOM" id="CLU_566022_0_0_9"/>
<evidence type="ECO:0000313" key="2">
    <source>
        <dbReference type="Proteomes" id="UP000006556"/>
    </source>
</evidence>
<dbReference type="eggNOG" id="ENOG50336MU">
    <property type="taxonomic scope" value="Bacteria"/>
</dbReference>
<dbReference type="AlphaFoldDB" id="A5D5M1"/>
<dbReference type="Proteomes" id="UP000006556">
    <property type="component" value="Chromosome"/>
</dbReference>
<name>A5D5M1_PELTS</name>
<reference evidence="2" key="1">
    <citation type="journal article" date="2008" name="Genome Res.">
        <title>The genome of Pelotomaculum thermopropionicum reveals niche-associated evolution in anaerobic microbiota.</title>
        <authorList>
            <person name="Kosaka T."/>
            <person name="Kato S."/>
            <person name="Shimoyama T."/>
            <person name="Ishii S."/>
            <person name="Abe T."/>
            <person name="Watanabe K."/>
        </authorList>
    </citation>
    <scope>NUCLEOTIDE SEQUENCE [LARGE SCALE GENOMIC DNA]</scope>
    <source>
        <strain evidence="2">DSM 13744 / JCM 10971 / SI</strain>
    </source>
</reference>
<protein>
    <submittedName>
        <fullName evidence="1">Uncharacterized protein</fullName>
    </submittedName>
</protein>
<organism evidence="1 2">
    <name type="scientific">Pelotomaculum thermopropionicum (strain DSM 13744 / JCM 10971 / SI)</name>
    <dbReference type="NCBI Taxonomy" id="370438"/>
    <lineage>
        <taxon>Bacteria</taxon>
        <taxon>Bacillati</taxon>
        <taxon>Bacillota</taxon>
        <taxon>Clostridia</taxon>
        <taxon>Eubacteriales</taxon>
        <taxon>Desulfotomaculaceae</taxon>
        <taxon>Pelotomaculum</taxon>
    </lineage>
</organism>
<gene>
    <name evidence="1" type="ordered locus">PTH_0297</name>
</gene>
<keyword evidence="2" id="KW-1185">Reference proteome</keyword>
<dbReference type="STRING" id="370438.PTH_0297"/>
<dbReference type="EMBL" id="AP009389">
    <property type="protein sequence ID" value="BAF58477.1"/>
    <property type="molecule type" value="Genomic_DNA"/>
</dbReference>